<gene>
    <name evidence="2" type="ORF">GRX03_14730</name>
</gene>
<dbReference type="EMBL" id="WUUT01000006">
    <property type="protein sequence ID" value="MXR52856.1"/>
    <property type="molecule type" value="Genomic_DNA"/>
</dbReference>
<feature type="region of interest" description="Disordered" evidence="1">
    <location>
        <begin position="1"/>
        <end position="23"/>
    </location>
</feature>
<protein>
    <submittedName>
        <fullName evidence="2">DUF4393 domain-containing protein</fullName>
    </submittedName>
</protein>
<evidence type="ECO:0000313" key="2">
    <source>
        <dbReference type="EMBL" id="MXR52856.1"/>
    </source>
</evidence>
<evidence type="ECO:0000313" key="3">
    <source>
        <dbReference type="Proteomes" id="UP000466535"/>
    </source>
</evidence>
<comment type="caution">
    <text evidence="2">The sequence shown here is derived from an EMBL/GenBank/DDBJ whole genome shotgun (WGS) entry which is preliminary data.</text>
</comment>
<keyword evidence="3" id="KW-1185">Reference proteome</keyword>
<dbReference type="AlphaFoldDB" id="A0A6B0T9D5"/>
<evidence type="ECO:0000256" key="1">
    <source>
        <dbReference type="SAM" id="MobiDB-lite"/>
    </source>
</evidence>
<organism evidence="2 3">
    <name type="scientific">Halovenus carboxidivorans</name>
    <dbReference type="NCBI Taxonomy" id="2692199"/>
    <lineage>
        <taxon>Archaea</taxon>
        <taxon>Methanobacteriati</taxon>
        <taxon>Methanobacteriota</taxon>
        <taxon>Stenosarchaea group</taxon>
        <taxon>Halobacteria</taxon>
        <taxon>Halobacteriales</taxon>
        <taxon>Haloarculaceae</taxon>
        <taxon>Halovenus</taxon>
    </lineage>
</organism>
<accession>A0A6B0T9D5</accession>
<sequence>MSRDLPDGDDSASGDDWRTDGADADEGQLTLRLEEIDRIFSIVEQLLRGDRLDREQTNRLIELFERAVANPVQTDPETIAELVSMVEELIVRPDDLEDATVERLLAVFEQALAGTGTDRDRSDDILSVVEAALRDPATIDPDDIERFRTALTETVTEMTDPFDGPLGQLFGIDDEELDLEAVDDSEFESVRLARLGAAMTQRATGYSLESGLRTGTRMGYAALNARSPAELLTEIRAITLDELQRSGVDIGERRSEWLAAHEDAVDERPVTADQLRRRGERLLSKSADVGRDEAFHPSYPSILDDLAGDEARILRLLATDGMQASLDVYDRQYIPFKAHLIARNLSMVGTDAGCRHPERTPIYLQNLHRLGLVRFSDEPVENLKRYQVLDAQPHIEAAIETANRPRTVYGSIQLTELGIDFCENCLPVTVDHSRQRRRFRTDSAPDDTADTPKEADDSDAPGSTEHTE</sequence>
<dbReference type="InterPro" id="IPR025506">
    <property type="entry name" value="Abi_alpha"/>
</dbReference>
<dbReference type="OrthoDB" id="234612at2157"/>
<dbReference type="Gene3D" id="3.30.110.190">
    <property type="match status" value="1"/>
</dbReference>
<proteinExistence type="predicted"/>
<dbReference type="RefSeq" id="WP_159764988.1">
    <property type="nucleotide sequence ID" value="NZ_WUUT01000006.1"/>
</dbReference>
<dbReference type="Proteomes" id="UP000466535">
    <property type="component" value="Unassembled WGS sequence"/>
</dbReference>
<feature type="region of interest" description="Disordered" evidence="1">
    <location>
        <begin position="436"/>
        <end position="468"/>
    </location>
</feature>
<reference evidence="2 3" key="1">
    <citation type="submission" date="2019-12" db="EMBL/GenBank/DDBJ databases">
        <title>Isolation and characterization of three novel carbon monoxide-oxidizing members of Halobacteria from salione crusts and soils.</title>
        <authorList>
            <person name="Myers M.R."/>
            <person name="King G.M."/>
        </authorList>
    </citation>
    <scope>NUCLEOTIDE SEQUENCE [LARGE SCALE GENOMIC DNA]</scope>
    <source>
        <strain evidence="2 3">WSH3</strain>
    </source>
</reference>
<dbReference type="Pfam" id="PF14337">
    <property type="entry name" value="Abi_alpha"/>
    <property type="match status" value="1"/>
</dbReference>
<name>A0A6B0T9D5_9EURY</name>